<protein>
    <submittedName>
        <fullName evidence="2">Ribonuclease HI</fullName>
    </submittedName>
</protein>
<dbReference type="InterPro" id="IPR002156">
    <property type="entry name" value="RNaseH_domain"/>
</dbReference>
<dbReference type="Proteomes" id="UP000190637">
    <property type="component" value="Unassembled WGS sequence"/>
</dbReference>
<dbReference type="AlphaFoldDB" id="A0A1T4RMQ2"/>
<evidence type="ECO:0000313" key="2">
    <source>
        <dbReference type="EMBL" id="SKA17167.1"/>
    </source>
</evidence>
<reference evidence="2 3" key="1">
    <citation type="submission" date="2017-02" db="EMBL/GenBank/DDBJ databases">
        <authorList>
            <person name="Peterson S.W."/>
        </authorList>
    </citation>
    <scope>NUCLEOTIDE SEQUENCE [LARGE SCALE GENOMIC DNA]</scope>
    <source>
        <strain evidence="2 3">DSM 45154</strain>
    </source>
</reference>
<dbReference type="Gene3D" id="3.30.420.10">
    <property type="entry name" value="Ribonuclease H-like superfamily/Ribonuclease H"/>
    <property type="match status" value="1"/>
</dbReference>
<evidence type="ECO:0000313" key="3">
    <source>
        <dbReference type="Proteomes" id="UP000190637"/>
    </source>
</evidence>
<dbReference type="EMBL" id="FUWS01000007">
    <property type="protein sequence ID" value="SKA17167.1"/>
    <property type="molecule type" value="Genomic_DNA"/>
</dbReference>
<name>A0A1T4RMQ2_9ACTN</name>
<proteinExistence type="predicted"/>
<dbReference type="PROSITE" id="PS50879">
    <property type="entry name" value="RNASE_H_1"/>
    <property type="match status" value="1"/>
</dbReference>
<dbReference type="InterPro" id="IPR012337">
    <property type="entry name" value="RNaseH-like_sf"/>
</dbReference>
<dbReference type="RefSeq" id="WP_159457268.1">
    <property type="nucleotide sequence ID" value="NZ_FUWS01000007.1"/>
</dbReference>
<gene>
    <name evidence="2" type="ORF">SAMN02745673_02807</name>
</gene>
<organism evidence="2 3">
    <name type="scientific">Marinactinospora thermotolerans DSM 45154</name>
    <dbReference type="NCBI Taxonomy" id="1122192"/>
    <lineage>
        <taxon>Bacteria</taxon>
        <taxon>Bacillati</taxon>
        <taxon>Actinomycetota</taxon>
        <taxon>Actinomycetes</taxon>
        <taxon>Streptosporangiales</taxon>
        <taxon>Nocardiopsidaceae</taxon>
        <taxon>Marinactinospora</taxon>
    </lineage>
</organism>
<dbReference type="GO" id="GO:0003676">
    <property type="term" value="F:nucleic acid binding"/>
    <property type="evidence" value="ECO:0007669"/>
    <property type="project" value="InterPro"/>
</dbReference>
<dbReference type="GO" id="GO:0004523">
    <property type="term" value="F:RNA-DNA hybrid ribonuclease activity"/>
    <property type="evidence" value="ECO:0007669"/>
    <property type="project" value="InterPro"/>
</dbReference>
<evidence type="ECO:0000259" key="1">
    <source>
        <dbReference type="PROSITE" id="PS50879"/>
    </source>
</evidence>
<sequence>MTPGEFDACARRLPRELAERAESLRNYVVYEPGGARRKPVAECVALAFDAAYVGDLDAAASMLAEAEQRNAGISARRTTGILNGHHARIRRWSGSSPLVAATDASVKDRYAGMGYVTSDGLWGMRAWGGSFHDPSGPSRVLVQELRAVLLLLEAVDPETPFTLLVDSSSARHHLRMWQQGHTRRLPGGYDATRRRSRGRPSLVRLAEEMARRPHITVTAVKGHSGDLLNETADSLASMARRRLADPGACTTPLLLERAERFVDSFLGQWHRTAAYTGASPQALGQRATQKQ</sequence>
<dbReference type="SUPFAM" id="SSF53098">
    <property type="entry name" value="Ribonuclease H-like"/>
    <property type="match status" value="1"/>
</dbReference>
<feature type="domain" description="RNase H type-1" evidence="1">
    <location>
        <begin position="94"/>
        <end position="241"/>
    </location>
</feature>
<dbReference type="InterPro" id="IPR036397">
    <property type="entry name" value="RNaseH_sf"/>
</dbReference>
<keyword evidence="3" id="KW-1185">Reference proteome</keyword>
<dbReference type="STRING" id="1122192.SAMN02745673_02807"/>
<dbReference type="Pfam" id="PF00075">
    <property type="entry name" value="RNase_H"/>
    <property type="match status" value="1"/>
</dbReference>
<dbReference type="OrthoDB" id="4923321at2"/>
<accession>A0A1T4RMQ2</accession>